<evidence type="ECO:0000313" key="1">
    <source>
        <dbReference type="EMBL" id="KAL1853589.1"/>
    </source>
</evidence>
<dbReference type="EMBL" id="JAZHXJ010000695">
    <property type="protein sequence ID" value="KAL1853589.1"/>
    <property type="molecule type" value="Genomic_DNA"/>
</dbReference>
<sequence length="74" mass="8861">MNSANREAQDRMDGRDARRSMAAALDKIRSQLASWRWLEQQSERNKLLTKSRNGDRSSCCLRMRLLRQRDRRPR</sequence>
<comment type="caution">
    <text evidence="1">The sequence shown here is derived from an EMBL/GenBank/DDBJ whole genome shotgun (WGS) entry which is preliminary data.</text>
</comment>
<accession>A0ABR3W5B0</accession>
<reference evidence="1 2" key="1">
    <citation type="journal article" date="2024" name="Commun. Biol.">
        <title>Comparative genomic analysis of thermophilic fungi reveals convergent evolutionary adaptations and gene losses.</title>
        <authorList>
            <person name="Steindorff A.S."/>
            <person name="Aguilar-Pontes M.V."/>
            <person name="Robinson A.J."/>
            <person name="Andreopoulos B."/>
            <person name="LaButti K."/>
            <person name="Kuo A."/>
            <person name="Mondo S."/>
            <person name="Riley R."/>
            <person name="Otillar R."/>
            <person name="Haridas S."/>
            <person name="Lipzen A."/>
            <person name="Grimwood J."/>
            <person name="Schmutz J."/>
            <person name="Clum A."/>
            <person name="Reid I.D."/>
            <person name="Moisan M.C."/>
            <person name="Butler G."/>
            <person name="Nguyen T.T.M."/>
            <person name="Dewar K."/>
            <person name="Conant G."/>
            <person name="Drula E."/>
            <person name="Henrissat B."/>
            <person name="Hansel C."/>
            <person name="Singer S."/>
            <person name="Hutchinson M.I."/>
            <person name="de Vries R.P."/>
            <person name="Natvig D.O."/>
            <person name="Powell A.J."/>
            <person name="Tsang A."/>
            <person name="Grigoriev I.V."/>
        </authorList>
    </citation>
    <scope>NUCLEOTIDE SEQUENCE [LARGE SCALE GENOMIC DNA]</scope>
    <source>
        <strain evidence="1 2">ATCC 24622</strain>
    </source>
</reference>
<evidence type="ECO:0000313" key="2">
    <source>
        <dbReference type="Proteomes" id="UP001586593"/>
    </source>
</evidence>
<gene>
    <name evidence="1" type="ORF">VTK73DRAFT_8923</name>
</gene>
<dbReference type="Proteomes" id="UP001586593">
    <property type="component" value="Unassembled WGS sequence"/>
</dbReference>
<protein>
    <submittedName>
        <fullName evidence="1">Uncharacterized protein</fullName>
    </submittedName>
</protein>
<name>A0ABR3W5B0_9PEZI</name>
<proteinExistence type="predicted"/>
<organism evidence="1 2">
    <name type="scientific">Phialemonium thermophilum</name>
    <dbReference type="NCBI Taxonomy" id="223376"/>
    <lineage>
        <taxon>Eukaryota</taxon>
        <taxon>Fungi</taxon>
        <taxon>Dikarya</taxon>
        <taxon>Ascomycota</taxon>
        <taxon>Pezizomycotina</taxon>
        <taxon>Sordariomycetes</taxon>
        <taxon>Sordariomycetidae</taxon>
        <taxon>Cephalothecales</taxon>
        <taxon>Cephalothecaceae</taxon>
        <taxon>Phialemonium</taxon>
    </lineage>
</organism>
<keyword evidence="2" id="KW-1185">Reference proteome</keyword>